<dbReference type="InterPro" id="IPR011010">
    <property type="entry name" value="DNA_brk_join_enz"/>
</dbReference>
<dbReference type="OrthoDB" id="5415821at2"/>
<evidence type="ECO:0000313" key="9">
    <source>
        <dbReference type="Proteomes" id="UP000054624"/>
    </source>
</evidence>
<keyword evidence="2" id="KW-0229">DNA integration</keyword>
<dbReference type="PROSITE" id="PS51898">
    <property type="entry name" value="TYR_RECOMBINASE"/>
    <property type="match status" value="1"/>
</dbReference>
<evidence type="ECO:0000256" key="5">
    <source>
        <dbReference type="PROSITE-ProRule" id="PRU01248"/>
    </source>
</evidence>
<sequence>MKSASSTALFIRVESFFTEYLQRMRGASFHTVRAYRDALKLFFEFVAANKRCSVSGLDLGDMKAESVARFLLHLETDRSNSVATRNCRRTAIRSFFKHLLRTDIAHSQQYAEALAIPAKKARHRPATYLEANEVRSILAKPDTKTVGGWRDYTLLLFLYNTGARVSEAAGLCWGDLQLASPRQVRLHGKGRKDRLLPLWRETADALRRLGTINRTDTQRESHVFLNRNGEALSRDGIAYILHKHVQAATEELPALAHKRVTPHVMRHSFAVGLLQSGNSVPVIRDYLGHASVATTGRYIETNLQMKRDALEMFWRHAGIEPASAKSWKPKPDLLTFLNSL</sequence>
<evidence type="ECO:0000256" key="4">
    <source>
        <dbReference type="ARBA" id="ARBA00023172"/>
    </source>
</evidence>
<dbReference type="InterPro" id="IPR004107">
    <property type="entry name" value="Integrase_SAM-like_N"/>
</dbReference>
<accession>A0A158AHM4</accession>
<organism evidence="8 9">
    <name type="scientific">Caballeronia temeraria</name>
    <dbReference type="NCBI Taxonomy" id="1777137"/>
    <lineage>
        <taxon>Bacteria</taxon>
        <taxon>Pseudomonadati</taxon>
        <taxon>Pseudomonadota</taxon>
        <taxon>Betaproteobacteria</taxon>
        <taxon>Burkholderiales</taxon>
        <taxon>Burkholderiaceae</taxon>
        <taxon>Caballeronia</taxon>
    </lineage>
</organism>
<gene>
    <name evidence="8" type="ORF">AWB76_02425</name>
</gene>
<dbReference type="InterPro" id="IPR010998">
    <property type="entry name" value="Integrase_recombinase_N"/>
</dbReference>
<dbReference type="GO" id="GO:0003677">
    <property type="term" value="F:DNA binding"/>
    <property type="evidence" value="ECO:0007669"/>
    <property type="project" value="UniProtKB-UniRule"/>
</dbReference>
<dbReference type="GO" id="GO:0015074">
    <property type="term" value="P:DNA integration"/>
    <property type="evidence" value="ECO:0007669"/>
    <property type="project" value="UniProtKB-KW"/>
</dbReference>
<proteinExistence type="predicted"/>
<dbReference type="Gene3D" id="1.10.150.130">
    <property type="match status" value="1"/>
</dbReference>
<evidence type="ECO:0000259" key="7">
    <source>
        <dbReference type="PROSITE" id="PS51900"/>
    </source>
</evidence>
<name>A0A158AHM4_9BURK</name>
<dbReference type="Proteomes" id="UP000054624">
    <property type="component" value="Unassembled WGS sequence"/>
</dbReference>
<dbReference type="RefSeq" id="WP_061160321.1">
    <property type="nucleotide sequence ID" value="NZ_FCOI02000006.1"/>
</dbReference>
<dbReference type="CDD" id="cd01182">
    <property type="entry name" value="INT_RitC_C_like"/>
    <property type="match status" value="1"/>
</dbReference>
<dbReference type="InterPro" id="IPR050090">
    <property type="entry name" value="Tyrosine_recombinase_XerCD"/>
</dbReference>
<dbReference type="Pfam" id="PF02899">
    <property type="entry name" value="Phage_int_SAM_1"/>
    <property type="match status" value="1"/>
</dbReference>
<keyword evidence="4" id="KW-0233">DNA recombination</keyword>
<dbReference type="SUPFAM" id="SSF56349">
    <property type="entry name" value="DNA breaking-rejoining enzymes"/>
    <property type="match status" value="1"/>
</dbReference>
<evidence type="ECO:0000259" key="6">
    <source>
        <dbReference type="PROSITE" id="PS51898"/>
    </source>
</evidence>
<dbReference type="InterPro" id="IPR044068">
    <property type="entry name" value="CB"/>
</dbReference>
<protein>
    <submittedName>
        <fullName evidence="8">Integrase domain-containing protein</fullName>
    </submittedName>
</protein>
<evidence type="ECO:0000313" key="8">
    <source>
        <dbReference type="EMBL" id="SAK57270.1"/>
    </source>
</evidence>
<evidence type="ECO:0000256" key="1">
    <source>
        <dbReference type="ARBA" id="ARBA00022829"/>
    </source>
</evidence>
<evidence type="ECO:0000256" key="3">
    <source>
        <dbReference type="ARBA" id="ARBA00023125"/>
    </source>
</evidence>
<keyword evidence="1" id="KW-0159">Chromosome partition</keyword>
<dbReference type="InterPro" id="IPR013762">
    <property type="entry name" value="Integrase-like_cat_sf"/>
</dbReference>
<dbReference type="Gene3D" id="1.10.443.10">
    <property type="entry name" value="Intergrase catalytic core"/>
    <property type="match status" value="1"/>
</dbReference>
<dbReference type="PANTHER" id="PTHR30349:SF81">
    <property type="entry name" value="TYROSINE RECOMBINASE XERC"/>
    <property type="match status" value="1"/>
</dbReference>
<evidence type="ECO:0000256" key="2">
    <source>
        <dbReference type="ARBA" id="ARBA00022908"/>
    </source>
</evidence>
<reference evidence="9" key="1">
    <citation type="submission" date="2016-01" db="EMBL/GenBank/DDBJ databases">
        <authorList>
            <person name="Peeters Charlotte."/>
        </authorList>
    </citation>
    <scope>NUCLEOTIDE SEQUENCE [LARGE SCALE GENOMIC DNA]</scope>
</reference>
<keyword evidence="3 5" id="KW-0238">DNA-binding</keyword>
<feature type="domain" description="Core-binding (CB)" evidence="7">
    <location>
        <begin position="15"/>
        <end position="100"/>
    </location>
</feature>
<dbReference type="PANTHER" id="PTHR30349">
    <property type="entry name" value="PHAGE INTEGRASE-RELATED"/>
    <property type="match status" value="1"/>
</dbReference>
<feature type="domain" description="Tyr recombinase" evidence="6">
    <location>
        <begin position="124"/>
        <end position="311"/>
    </location>
</feature>
<dbReference type="InterPro" id="IPR002104">
    <property type="entry name" value="Integrase_catalytic"/>
</dbReference>
<dbReference type="Pfam" id="PF00589">
    <property type="entry name" value="Phage_integrase"/>
    <property type="match status" value="1"/>
</dbReference>
<dbReference type="AlphaFoldDB" id="A0A158AHM4"/>
<dbReference type="PROSITE" id="PS51900">
    <property type="entry name" value="CB"/>
    <property type="match status" value="1"/>
</dbReference>
<dbReference type="GO" id="GO:0007059">
    <property type="term" value="P:chromosome segregation"/>
    <property type="evidence" value="ECO:0007669"/>
    <property type="project" value="UniProtKB-KW"/>
</dbReference>
<dbReference type="GO" id="GO:0006310">
    <property type="term" value="P:DNA recombination"/>
    <property type="evidence" value="ECO:0007669"/>
    <property type="project" value="UniProtKB-KW"/>
</dbReference>
<dbReference type="EMBL" id="FCOI02000006">
    <property type="protein sequence ID" value="SAK57270.1"/>
    <property type="molecule type" value="Genomic_DNA"/>
</dbReference>
<dbReference type="STRING" id="1777137.AWB76_02425"/>
<keyword evidence="9" id="KW-1185">Reference proteome</keyword>